<feature type="transmembrane region" description="Helical" evidence="1">
    <location>
        <begin position="6"/>
        <end position="33"/>
    </location>
</feature>
<keyword evidence="1" id="KW-1133">Transmembrane helix</keyword>
<evidence type="ECO:0000313" key="3">
    <source>
        <dbReference type="Proteomes" id="UP000649826"/>
    </source>
</evidence>
<dbReference type="RefSeq" id="WP_186995263.1">
    <property type="nucleotide sequence ID" value="NZ_JACOQG010000021.1"/>
</dbReference>
<name>A0ABR7IK56_9FIRM</name>
<reference evidence="2 3" key="1">
    <citation type="submission" date="2020-08" db="EMBL/GenBank/DDBJ databases">
        <title>Genome public.</title>
        <authorList>
            <person name="Liu C."/>
            <person name="Sun Q."/>
        </authorList>
    </citation>
    <scope>NUCLEOTIDE SEQUENCE [LARGE SCALE GENOMIC DNA]</scope>
    <source>
        <strain evidence="2 3">M29</strain>
    </source>
</reference>
<evidence type="ECO:0000256" key="1">
    <source>
        <dbReference type="SAM" id="Phobius"/>
    </source>
</evidence>
<dbReference type="InterPro" id="IPR020144">
    <property type="entry name" value="SpoVAB"/>
</dbReference>
<protein>
    <submittedName>
        <fullName evidence="2">Stage V sporulation protein AB</fullName>
    </submittedName>
</protein>
<feature type="transmembrane region" description="Helical" evidence="1">
    <location>
        <begin position="77"/>
        <end position="101"/>
    </location>
</feature>
<feature type="transmembrane region" description="Helical" evidence="1">
    <location>
        <begin position="45"/>
        <end position="65"/>
    </location>
</feature>
<dbReference type="Proteomes" id="UP000649826">
    <property type="component" value="Unassembled WGS sequence"/>
</dbReference>
<evidence type="ECO:0000313" key="2">
    <source>
        <dbReference type="EMBL" id="MBC5780407.1"/>
    </source>
</evidence>
<dbReference type="Pfam" id="PF13782">
    <property type="entry name" value="SpoVAB"/>
    <property type="match status" value="1"/>
</dbReference>
<keyword evidence="1" id="KW-0812">Transmembrane</keyword>
<sequence length="139" mass="15413">MFQYIFLGFVGLCSGVIIAGGITGLLMGLSIVPRYAGITRTADHILLYEDLALLGTVTGNLFYLFRWKLPLGSPFLMLYGIFSGIFLGGWIMALAEMADVFPIFTRRIRFQKGLSIVVLCVALGKATGSLIYYFNRWLP</sequence>
<keyword evidence="3" id="KW-1185">Reference proteome</keyword>
<keyword evidence="1" id="KW-0472">Membrane</keyword>
<gene>
    <name evidence="2" type="ORF">H8Z82_12270</name>
</gene>
<accession>A0ABR7IK56</accession>
<organism evidence="2 3">
    <name type="scientific">Blautia difficilis</name>
    <dbReference type="NCBI Taxonomy" id="2763027"/>
    <lineage>
        <taxon>Bacteria</taxon>
        <taxon>Bacillati</taxon>
        <taxon>Bacillota</taxon>
        <taxon>Clostridia</taxon>
        <taxon>Lachnospirales</taxon>
        <taxon>Lachnospiraceae</taxon>
        <taxon>Blautia</taxon>
    </lineage>
</organism>
<proteinExistence type="predicted"/>
<dbReference type="EMBL" id="JACOQG010000021">
    <property type="protein sequence ID" value="MBC5780407.1"/>
    <property type="molecule type" value="Genomic_DNA"/>
</dbReference>
<comment type="caution">
    <text evidence="2">The sequence shown here is derived from an EMBL/GenBank/DDBJ whole genome shotgun (WGS) entry which is preliminary data.</text>
</comment>
<feature type="transmembrane region" description="Helical" evidence="1">
    <location>
        <begin position="113"/>
        <end position="134"/>
    </location>
</feature>